<comment type="caution">
    <text evidence="1">The sequence shown here is derived from an EMBL/GenBank/DDBJ whole genome shotgun (WGS) entry which is preliminary data.</text>
</comment>
<keyword evidence="2" id="KW-1185">Reference proteome</keyword>
<name>A0A9P5XI72_9AGAR</name>
<protein>
    <submittedName>
        <fullName evidence="1">Uncharacterized protein</fullName>
    </submittedName>
</protein>
<evidence type="ECO:0000313" key="1">
    <source>
        <dbReference type="EMBL" id="KAF9450792.1"/>
    </source>
</evidence>
<sequence length="356" mass="40202">MSADSLDQPNLTVHHFVHGSSSTFSTSRSLILGQSRRLVAQVIDNAERWQLTYRPAPSKARDWSTVCFTYAPRPPYIEGTRLINLKEWGTPVDRDEVFRIQDLQEFSSTNFTAVYNKAVTPTRPAPLLDGLPLTKRKRDDDPLYDLIPQPHFLSSPDCPSERKIKLPPYKKSRPVMIPPYDSPLTEPFGEWDRCAWLVPIRGSLPWSESTSGMLLDSSYDTPISPTTQTNEIIWTHKAVSKFWAFLLEIRTAGNLGPIGLSFHPASPPYGSEKSVRISKTLATERHTGLSRSSTSGSAPLVTTMDYIKIYHDWAKTLYLRRILDAWSFEIGESKIRVLLGAKLVLLDDRSRGVMVL</sequence>
<dbReference type="EMBL" id="MU151097">
    <property type="protein sequence ID" value="KAF9450792.1"/>
    <property type="molecule type" value="Genomic_DNA"/>
</dbReference>
<proteinExistence type="predicted"/>
<gene>
    <name evidence="1" type="ORF">P691DRAFT_725331</name>
</gene>
<reference evidence="1" key="1">
    <citation type="submission" date="2020-11" db="EMBL/GenBank/DDBJ databases">
        <authorList>
            <consortium name="DOE Joint Genome Institute"/>
            <person name="Ahrendt S."/>
            <person name="Riley R."/>
            <person name="Andreopoulos W."/>
            <person name="Labutti K."/>
            <person name="Pangilinan J."/>
            <person name="Ruiz-Duenas F.J."/>
            <person name="Barrasa J.M."/>
            <person name="Sanchez-Garcia M."/>
            <person name="Camarero S."/>
            <person name="Miyauchi S."/>
            <person name="Serrano A."/>
            <person name="Linde D."/>
            <person name="Babiker R."/>
            <person name="Drula E."/>
            <person name="Ayuso-Fernandez I."/>
            <person name="Pacheco R."/>
            <person name="Padilla G."/>
            <person name="Ferreira P."/>
            <person name="Barriuso J."/>
            <person name="Kellner H."/>
            <person name="Castanera R."/>
            <person name="Alfaro M."/>
            <person name="Ramirez L."/>
            <person name="Pisabarro A.G."/>
            <person name="Kuo A."/>
            <person name="Tritt A."/>
            <person name="Lipzen A."/>
            <person name="He G."/>
            <person name="Yan M."/>
            <person name="Ng V."/>
            <person name="Cullen D."/>
            <person name="Martin F."/>
            <person name="Rosso M.-N."/>
            <person name="Henrissat B."/>
            <person name="Hibbett D."/>
            <person name="Martinez A.T."/>
            <person name="Grigoriev I.V."/>
        </authorList>
    </citation>
    <scope>NUCLEOTIDE SEQUENCE</scope>
    <source>
        <strain evidence="1">MF-IS2</strain>
    </source>
</reference>
<dbReference type="AlphaFoldDB" id="A0A9P5XI72"/>
<organism evidence="1 2">
    <name type="scientific">Macrolepiota fuliginosa MF-IS2</name>
    <dbReference type="NCBI Taxonomy" id="1400762"/>
    <lineage>
        <taxon>Eukaryota</taxon>
        <taxon>Fungi</taxon>
        <taxon>Dikarya</taxon>
        <taxon>Basidiomycota</taxon>
        <taxon>Agaricomycotina</taxon>
        <taxon>Agaricomycetes</taxon>
        <taxon>Agaricomycetidae</taxon>
        <taxon>Agaricales</taxon>
        <taxon>Agaricineae</taxon>
        <taxon>Agaricaceae</taxon>
        <taxon>Macrolepiota</taxon>
    </lineage>
</organism>
<accession>A0A9P5XI72</accession>
<dbReference type="OrthoDB" id="3143319at2759"/>
<evidence type="ECO:0000313" key="2">
    <source>
        <dbReference type="Proteomes" id="UP000807342"/>
    </source>
</evidence>
<dbReference type="Proteomes" id="UP000807342">
    <property type="component" value="Unassembled WGS sequence"/>
</dbReference>